<accession>A0A8B8YJJ9</accession>
<dbReference type="Pfam" id="PF08409">
    <property type="entry name" value="TMTC_DUF1736"/>
    <property type="match status" value="1"/>
</dbReference>
<evidence type="ECO:0000256" key="12">
    <source>
        <dbReference type="ARBA" id="ARBA00023136"/>
    </source>
</evidence>
<evidence type="ECO:0000256" key="10">
    <source>
        <dbReference type="ARBA" id="ARBA00022824"/>
    </source>
</evidence>
<feature type="repeat" description="TPR" evidence="13">
    <location>
        <begin position="775"/>
        <end position="808"/>
    </location>
</feature>
<evidence type="ECO:0000256" key="11">
    <source>
        <dbReference type="ARBA" id="ARBA00022989"/>
    </source>
</evidence>
<dbReference type="Gene3D" id="1.25.40.10">
    <property type="entry name" value="Tetratricopeptide repeat domain"/>
    <property type="match status" value="3"/>
</dbReference>
<dbReference type="GO" id="GO:0004169">
    <property type="term" value="F:dolichyl-phosphate-mannose-protein mannosyltransferase activity"/>
    <property type="evidence" value="ECO:0007669"/>
    <property type="project" value="UniProtKB-EC"/>
</dbReference>
<comment type="pathway">
    <text evidence="3">Protein modification; protein glycosylation.</text>
</comment>
<evidence type="ECO:0000313" key="18">
    <source>
        <dbReference type="Proteomes" id="UP000694857"/>
    </source>
</evidence>
<proteinExistence type="inferred from homology"/>
<dbReference type="Pfam" id="PF13424">
    <property type="entry name" value="TPR_12"/>
    <property type="match status" value="1"/>
</dbReference>
<evidence type="ECO:0000256" key="9">
    <source>
        <dbReference type="ARBA" id="ARBA00022803"/>
    </source>
</evidence>
<feature type="transmembrane region" description="Helical" evidence="15">
    <location>
        <begin position="112"/>
        <end position="130"/>
    </location>
</feature>
<comment type="subcellular location">
    <subcellularLocation>
        <location evidence="2">Endoplasmic reticulum</location>
    </subcellularLocation>
    <subcellularLocation>
        <location evidence="1">Membrane</location>
        <topology evidence="1">Multi-pass membrane protein</topology>
    </subcellularLocation>
</comment>
<dbReference type="RefSeq" id="XP_036721551.1">
    <property type="nucleotide sequence ID" value="XM_036865656.1"/>
</dbReference>
<keyword evidence="11 15" id="KW-1133">Transmembrane helix</keyword>
<keyword evidence="8" id="KW-0677">Repeat</keyword>
<dbReference type="InterPro" id="IPR011990">
    <property type="entry name" value="TPR-like_helical_dom_sf"/>
</dbReference>
<feature type="repeat" description="TPR" evidence="13">
    <location>
        <begin position="572"/>
        <end position="605"/>
    </location>
</feature>
<sequence length="906" mass="101527">MVVTSSARGGGGDRAPSRRRGCGLSAPGAAALLAGASCLCYGRSLQGEFVHDDVWAIVNNPDVRPGAPLLWGIFSNDFWGKGMAENTSHKSYRPLCVLTFKLNIFLTGMNPFYFHAVNVILHCLVTLVLMYTCDKTVFKNRGLAFLTALLFAVHPVHTEAVAGIVGRADVLACLLFLLAFLSYSRSVDQCCVGECFPPTASPFYLLLSLFLGTCAMLVKETGITVFGVCLVYDLFSLSHNHDKSSNGVVHQRSPQRPGSSLPTAPPAHPLRENGKQQRFPHKGAWGGCHTPLPPEPKSSGFPVSPRAVWSLMRYLTASSNRNFLLTMRPFLKRAILVVSYVIVVLYFRLWIMGGSMPLFSEQDNPASFSPYILTRFLTYSYLLAFNVWLLLAPVTLCYDWQVGSIPLVETIWDTRNLATVLLAVVMALLSLHCLAAFKRLEHREVLVGLLFLVFPFIPASNLFFRVGFVVAERVLYMPSMGYCILFVHGMSKLCTWLHRCGAATLSVSTVLLLLLFSWKTMKQNEIWLSRESLFRLYPRHASALNNLGTLTRDTAEAKMYYQRALQLNPQHNRALFNLGNLLRSQEKKEEAITLLKDSIKYGPEFADAYSSLASLLAEQERFKEAEEIYQAGIKNCPDSSDLHNNYGVFLVDTGSPEKAVAHYQQAIKLSPSHHVAMVNLGRLYRSLGDNSVAEEWYKRALQVARKAEILSPLGALYYNTGRYEEALQIYREAVSLQPSQRELRLALAQVLAVMGQTKEAEKVTNHIVSEETGCLECYRLLSAIHSKQEQHDKALDAIDKALKLKPKDPKVVSELFFTKGNQLREQNLLDKAFESYKVAVELNPDQAQAWMNMGGIQHIKGNYVSARAYYERALQLVPDSKLLQENLAKLDRLEKRLQEVREKDQT</sequence>
<organism evidence="18 19">
    <name type="scientific">Balaenoptera musculus</name>
    <name type="common">Blue whale</name>
    <dbReference type="NCBI Taxonomy" id="9771"/>
    <lineage>
        <taxon>Eukaryota</taxon>
        <taxon>Metazoa</taxon>
        <taxon>Chordata</taxon>
        <taxon>Craniata</taxon>
        <taxon>Vertebrata</taxon>
        <taxon>Euteleostomi</taxon>
        <taxon>Mammalia</taxon>
        <taxon>Eutheria</taxon>
        <taxon>Laurasiatheria</taxon>
        <taxon>Artiodactyla</taxon>
        <taxon>Whippomorpha</taxon>
        <taxon>Cetacea</taxon>
        <taxon>Mysticeti</taxon>
        <taxon>Balaenopteridae</taxon>
        <taxon>Balaenoptera</taxon>
    </lineage>
</organism>
<feature type="transmembrane region" description="Helical" evidence="15">
    <location>
        <begin position="203"/>
        <end position="235"/>
    </location>
</feature>
<dbReference type="Ensembl" id="ENSBMST00010019075.1">
    <property type="protein sequence ID" value="ENSBMSP00010017266.1"/>
    <property type="gene ID" value="ENSBMSG00010012511.1"/>
</dbReference>
<dbReference type="PROSITE" id="PS50293">
    <property type="entry name" value="TPR_REGION"/>
    <property type="match status" value="1"/>
</dbReference>
<dbReference type="UniPathway" id="UPA00378"/>
<dbReference type="SMART" id="SM00028">
    <property type="entry name" value="TPR"/>
    <property type="match status" value="9"/>
</dbReference>
<feature type="region of interest" description="Disordered" evidence="14">
    <location>
        <begin position="245"/>
        <end position="277"/>
    </location>
</feature>
<evidence type="ECO:0000256" key="13">
    <source>
        <dbReference type="PROSITE-ProRule" id="PRU00339"/>
    </source>
</evidence>
<comment type="similarity">
    <text evidence="4">Belongs to the TMTC family.</text>
</comment>
<feature type="repeat" description="TPR" evidence="13">
    <location>
        <begin position="606"/>
        <end position="639"/>
    </location>
</feature>
<dbReference type="EC" id="2.4.1.109" evidence="5"/>
<feature type="transmembrane region" description="Helical" evidence="15">
    <location>
        <begin position="449"/>
        <end position="471"/>
    </location>
</feature>
<evidence type="ECO:0000256" key="4">
    <source>
        <dbReference type="ARBA" id="ARBA00007882"/>
    </source>
</evidence>
<feature type="repeat" description="TPR" evidence="13">
    <location>
        <begin position="640"/>
        <end position="673"/>
    </location>
</feature>
<reference evidence="19" key="2">
    <citation type="submission" date="2025-04" db="UniProtKB">
        <authorList>
            <consortium name="RefSeq"/>
        </authorList>
    </citation>
    <scope>IDENTIFICATION</scope>
    <source>
        <tissue evidence="19">Epidermis and Blubber</tissue>
    </source>
</reference>
<dbReference type="GeneID" id="118901891"/>
<keyword evidence="6" id="KW-0808">Transferase</keyword>
<feature type="region of interest" description="Disordered" evidence="14">
    <location>
        <begin position="1"/>
        <end position="21"/>
    </location>
</feature>
<reference evidence="17" key="1">
    <citation type="submission" date="2023-09" db="UniProtKB">
        <authorList>
            <consortium name="Ensembl"/>
        </authorList>
    </citation>
    <scope>IDENTIFICATION</scope>
</reference>
<dbReference type="GO" id="GO:0005783">
    <property type="term" value="C:endoplasmic reticulum"/>
    <property type="evidence" value="ECO:0007669"/>
    <property type="project" value="UniProtKB-SubCell"/>
</dbReference>
<protein>
    <recommendedName>
        <fullName evidence="5">dolichyl-phosphate-mannose--protein mannosyltransferase</fullName>
        <ecNumber evidence="5">2.4.1.109</ecNumber>
    </recommendedName>
</protein>
<evidence type="ECO:0000256" key="7">
    <source>
        <dbReference type="ARBA" id="ARBA00022692"/>
    </source>
</evidence>
<evidence type="ECO:0000313" key="19">
    <source>
        <dbReference type="RefSeq" id="XP_036721551.1"/>
    </source>
</evidence>
<feature type="repeat" description="TPR" evidence="13">
    <location>
        <begin position="847"/>
        <end position="880"/>
    </location>
</feature>
<dbReference type="Proteomes" id="UP000694857">
    <property type="component" value="Chromosome 10"/>
</dbReference>
<evidence type="ECO:0000313" key="17">
    <source>
        <dbReference type="Ensembl" id="ENSBMSP00010017266.1"/>
    </source>
</evidence>
<dbReference type="PROSITE" id="PS50005">
    <property type="entry name" value="TPR"/>
    <property type="match status" value="7"/>
</dbReference>
<feature type="transmembrane region" description="Helical" evidence="15">
    <location>
        <begin position="416"/>
        <end position="437"/>
    </location>
</feature>
<feature type="transmembrane region" description="Helical" evidence="15">
    <location>
        <begin position="330"/>
        <end position="351"/>
    </location>
</feature>
<dbReference type="PANTHER" id="PTHR44809:SF1">
    <property type="entry name" value="PROTEIN O-MANNOSYL-TRANSFERASE TMTC1"/>
    <property type="match status" value="1"/>
</dbReference>
<dbReference type="InterPro" id="IPR019734">
    <property type="entry name" value="TPR_rpt"/>
</dbReference>
<feature type="transmembrane region" description="Helical" evidence="15">
    <location>
        <begin position="142"/>
        <end position="158"/>
    </location>
</feature>
<dbReference type="FunFam" id="1.25.40.10:FF:000313">
    <property type="entry name" value="Transmembrane and tetratricopeptide repeat containing 1"/>
    <property type="match status" value="1"/>
</dbReference>
<evidence type="ECO:0000256" key="8">
    <source>
        <dbReference type="ARBA" id="ARBA00022737"/>
    </source>
</evidence>
<keyword evidence="10" id="KW-0256">Endoplasmic reticulum</keyword>
<evidence type="ECO:0000256" key="14">
    <source>
        <dbReference type="SAM" id="MobiDB-lite"/>
    </source>
</evidence>
<evidence type="ECO:0000259" key="16">
    <source>
        <dbReference type="Pfam" id="PF08409"/>
    </source>
</evidence>
<gene>
    <name evidence="17 19" type="primary">TMTC1</name>
</gene>
<feature type="transmembrane region" description="Helical" evidence="15">
    <location>
        <begin position="496"/>
        <end position="516"/>
    </location>
</feature>
<feature type="repeat" description="TPR" evidence="13">
    <location>
        <begin position="707"/>
        <end position="740"/>
    </location>
</feature>
<dbReference type="FunFam" id="1.25.40.10:FF:000308">
    <property type="entry name" value="Transmembrane and tetratricopeptide repeat-containing 1"/>
    <property type="match status" value="1"/>
</dbReference>
<feature type="repeat" description="TPR" evidence="13">
    <location>
        <begin position="813"/>
        <end position="846"/>
    </location>
</feature>
<dbReference type="Pfam" id="PF13181">
    <property type="entry name" value="TPR_8"/>
    <property type="match status" value="1"/>
</dbReference>
<feature type="compositionally biased region" description="Polar residues" evidence="14">
    <location>
        <begin position="245"/>
        <end position="262"/>
    </location>
</feature>
<feature type="domain" description="DUF1736" evidence="16">
    <location>
        <begin position="354"/>
        <end position="426"/>
    </location>
</feature>
<evidence type="ECO:0000256" key="6">
    <source>
        <dbReference type="ARBA" id="ARBA00022679"/>
    </source>
</evidence>
<feature type="transmembrane region" description="Helical" evidence="15">
    <location>
        <begin position="372"/>
        <end position="396"/>
    </location>
</feature>
<dbReference type="GO" id="GO:0016020">
    <property type="term" value="C:membrane"/>
    <property type="evidence" value="ECO:0007669"/>
    <property type="project" value="UniProtKB-SubCell"/>
</dbReference>
<keyword evidence="9 13" id="KW-0802">TPR repeat</keyword>
<keyword evidence="12 15" id="KW-0472">Membrane</keyword>
<dbReference type="Pfam" id="PF13432">
    <property type="entry name" value="TPR_16"/>
    <property type="match status" value="2"/>
</dbReference>
<evidence type="ECO:0000256" key="15">
    <source>
        <dbReference type="SAM" id="Phobius"/>
    </source>
</evidence>
<evidence type="ECO:0000256" key="3">
    <source>
        <dbReference type="ARBA" id="ARBA00004922"/>
    </source>
</evidence>
<dbReference type="AlphaFoldDB" id="A0A8B8YJJ9"/>
<dbReference type="Pfam" id="PF14559">
    <property type="entry name" value="TPR_19"/>
    <property type="match status" value="1"/>
</dbReference>
<dbReference type="SUPFAM" id="SSF48452">
    <property type="entry name" value="TPR-like"/>
    <property type="match status" value="1"/>
</dbReference>
<dbReference type="InterPro" id="IPR013618">
    <property type="entry name" value="TMTC_DUF1736"/>
</dbReference>
<evidence type="ECO:0000256" key="5">
    <source>
        <dbReference type="ARBA" id="ARBA00012839"/>
    </source>
</evidence>
<dbReference type="InterPro" id="IPR052943">
    <property type="entry name" value="TMTC_O-mannosyl-trnsfr"/>
</dbReference>
<keyword evidence="18" id="KW-1185">Reference proteome</keyword>
<dbReference type="CTD" id="83857"/>
<evidence type="ECO:0000256" key="1">
    <source>
        <dbReference type="ARBA" id="ARBA00004141"/>
    </source>
</evidence>
<keyword evidence="7 15" id="KW-0812">Transmembrane</keyword>
<dbReference type="FunFam" id="1.25.40.10:FF:000526">
    <property type="entry name" value="Transmembrane and tetratricopeptide repeat-containing 1"/>
    <property type="match status" value="1"/>
</dbReference>
<evidence type="ECO:0000256" key="2">
    <source>
        <dbReference type="ARBA" id="ARBA00004240"/>
    </source>
</evidence>
<name>A0A8B8YJJ9_BALMU</name>
<dbReference type="PANTHER" id="PTHR44809">
    <property type="match status" value="1"/>
</dbReference>
<dbReference type="GeneTree" id="ENSGT00940000158027"/>